<keyword evidence="4" id="KW-1185">Reference proteome</keyword>
<feature type="compositionally biased region" description="Pro residues" evidence="1">
    <location>
        <begin position="1046"/>
        <end position="1055"/>
    </location>
</feature>
<feature type="region of interest" description="Disordered" evidence="1">
    <location>
        <begin position="1043"/>
        <end position="1063"/>
    </location>
</feature>
<feature type="transmembrane region" description="Helical" evidence="2">
    <location>
        <begin position="24"/>
        <end position="45"/>
    </location>
</feature>
<evidence type="ECO:0000313" key="3">
    <source>
        <dbReference type="EMBL" id="MXO71510.1"/>
    </source>
</evidence>
<dbReference type="Pfam" id="PF11739">
    <property type="entry name" value="YdbH-like"/>
    <property type="match status" value="1"/>
</dbReference>
<sequence length="1063" mass="110989">MSSEEPADQEQPAPRRSLPRGLRLLGRGLLAFALLVGVLVAVLWFQRERLVGNYLDDLLAQQGVEATYRIEQIAPDRQVLRQIVVGDPAAPDLTIDRAEVRLVTRIGMPQLERITLSGVRLWGRVVGGKPSFGALDPLIFTESTEPFALPEIDLRLRDARALIEGDYGPVAVRIDGGGYLPSGFEAQVAAVAPALQVAGCRASETTLYGRVETANRRPGFAGPLRFASLRCPEGGVALGAGGSALDLIADADLSGGRAEFELTAGAAVLPGAEAAGLAGRGTATYRGGEIDSRFTLQGRAVEAGGVRLASAGFAGTFRSADAFARLELAGEISGAGLRLGPALDDQLAGLASASDGTLARPLLVQLRAALARELRGGEISGDIRVQWESGRTSLALPMARVTGAGGVPLAQVARLRASFDADGLPVVRGNFLTGGPGLPRISGRMDRQGSGALDLTLAMAPYSAGDATLALPRLTLRQAANGALAFAGEMQASGALPGGFVRDLSVPLNGAVSSSGAVTLWNGCTPVRFAAFSYAGLVADGESLTLCPPRGRPILAWESGGLRVAAGTPALRLSGKLGDTPLRLTTGAVGLAYPGALVANEVDLQLGAVNVAMTTFNGTIDDSVSGRFIGGRSTLGEVPLAISNAEGQLTFAEGILRLADTAFTISDRAPEPRFNPLQSDDAQLVLADSRLSGDFLLRHPGSGQQVVQVDLAHDLSSGVGRADLSVAGLTFGEGFQPADLTVLLYGPVSNVRGTVTGSGVVNWSGVGVTSSTGTFTSQGLDLAAAFGPVRGARGTIEFSDLIGLTTASGQRIRVASINPGIEVLDGDLGISLSGGTLLRLEDATWPFLGGTIRMRPVAINIGASEVRRYEIEITGLEAQRFIEHMDLSNIAATGTFDGTLPIVFDAEGNGRLEGGNLLSRPPGGRLSYVGELTYEDLSPIANYAFDALRDMEWQRMTIDMNGPLTGELVTSVRFDGVRQGPDAERNFITRRLANLPIRFIVNVRAPFYSLVGSLRSLYDPSAVRDPRGLGLLSDDGRRFVPAGPLAVPPSQPIIQPPESEAMP</sequence>
<protein>
    <submittedName>
        <fullName evidence="3">Exoprotein</fullName>
    </submittedName>
</protein>
<keyword evidence="2" id="KW-1133">Transmembrane helix</keyword>
<dbReference type="InterPro" id="IPR021730">
    <property type="entry name" value="YdbH"/>
</dbReference>
<dbReference type="EMBL" id="WTYV01000002">
    <property type="protein sequence ID" value="MXO71510.1"/>
    <property type="molecule type" value="Genomic_DNA"/>
</dbReference>
<reference evidence="3 4" key="1">
    <citation type="submission" date="2019-12" db="EMBL/GenBank/DDBJ databases">
        <title>Genomic-based taxomic classification of the family Erythrobacteraceae.</title>
        <authorList>
            <person name="Xu L."/>
        </authorList>
    </citation>
    <scope>NUCLEOTIDE SEQUENCE [LARGE SCALE GENOMIC DNA]</scope>
    <source>
        <strain evidence="3 4">M0322</strain>
    </source>
</reference>
<comment type="caution">
    <text evidence="3">The sequence shown here is derived from an EMBL/GenBank/DDBJ whole genome shotgun (WGS) entry which is preliminary data.</text>
</comment>
<organism evidence="3 4">
    <name type="scientific">Alteraurantiacibacter buctensis</name>
    <dbReference type="NCBI Taxonomy" id="1503981"/>
    <lineage>
        <taxon>Bacteria</taxon>
        <taxon>Pseudomonadati</taxon>
        <taxon>Pseudomonadota</taxon>
        <taxon>Alphaproteobacteria</taxon>
        <taxon>Sphingomonadales</taxon>
        <taxon>Erythrobacteraceae</taxon>
        <taxon>Alteraurantiacibacter</taxon>
    </lineage>
</organism>
<gene>
    <name evidence="3" type="ORF">GRI99_07620</name>
</gene>
<dbReference type="AlphaFoldDB" id="A0A844YX15"/>
<keyword evidence="2" id="KW-0472">Membrane</keyword>
<proteinExistence type="predicted"/>
<dbReference type="OrthoDB" id="7597031at2"/>
<accession>A0A844YX15</accession>
<dbReference type="Proteomes" id="UP000466966">
    <property type="component" value="Unassembled WGS sequence"/>
</dbReference>
<keyword evidence="2" id="KW-0812">Transmembrane</keyword>
<evidence type="ECO:0000256" key="1">
    <source>
        <dbReference type="SAM" id="MobiDB-lite"/>
    </source>
</evidence>
<evidence type="ECO:0000313" key="4">
    <source>
        <dbReference type="Proteomes" id="UP000466966"/>
    </source>
</evidence>
<dbReference type="RefSeq" id="WP_160771417.1">
    <property type="nucleotide sequence ID" value="NZ_WTYV01000002.1"/>
</dbReference>
<name>A0A844YX15_9SPHN</name>
<evidence type="ECO:0000256" key="2">
    <source>
        <dbReference type="SAM" id="Phobius"/>
    </source>
</evidence>